<dbReference type="EMBL" id="JAUYZG010000005">
    <property type="protein sequence ID" value="KAK2906684.1"/>
    <property type="molecule type" value="Genomic_DNA"/>
</dbReference>
<dbReference type="PANTHER" id="PTHR21063:SF4">
    <property type="entry name" value="CD48 ANTIGEN-RELATED"/>
    <property type="match status" value="1"/>
</dbReference>
<keyword evidence="1" id="KW-0812">Transmembrane</keyword>
<evidence type="ECO:0000313" key="3">
    <source>
        <dbReference type="Proteomes" id="UP001187343"/>
    </source>
</evidence>
<keyword evidence="3" id="KW-1185">Reference proteome</keyword>
<keyword evidence="1" id="KW-0472">Membrane</keyword>
<protein>
    <submittedName>
        <fullName evidence="2">Uncharacterized protein</fullName>
    </submittedName>
</protein>
<evidence type="ECO:0000313" key="2">
    <source>
        <dbReference type="EMBL" id="KAK2906684.1"/>
    </source>
</evidence>
<dbReference type="Proteomes" id="UP001187343">
    <property type="component" value="Unassembled WGS sequence"/>
</dbReference>
<gene>
    <name evidence="2" type="ORF">Q8A67_005669</name>
</gene>
<dbReference type="AlphaFoldDB" id="A0AA88TTY8"/>
<organism evidence="2 3">
    <name type="scientific">Cirrhinus molitorella</name>
    <name type="common">mud carp</name>
    <dbReference type="NCBI Taxonomy" id="172907"/>
    <lineage>
        <taxon>Eukaryota</taxon>
        <taxon>Metazoa</taxon>
        <taxon>Chordata</taxon>
        <taxon>Craniata</taxon>
        <taxon>Vertebrata</taxon>
        <taxon>Euteleostomi</taxon>
        <taxon>Actinopterygii</taxon>
        <taxon>Neopterygii</taxon>
        <taxon>Teleostei</taxon>
        <taxon>Ostariophysi</taxon>
        <taxon>Cypriniformes</taxon>
        <taxon>Cyprinidae</taxon>
        <taxon>Labeoninae</taxon>
        <taxon>Labeonini</taxon>
        <taxon>Cirrhinus</taxon>
    </lineage>
</organism>
<keyword evidence="1" id="KW-1133">Transmembrane helix</keyword>
<sequence length="156" mass="17882">MLVHLTDQTTFLKKSNSSKFQFDSDDEHEAYEEITYAEPEFHKTDSQELSENKEDVEYQDKNTYSCVTNNPISNQTTHLNIPELCQPCPDQYIALISVTVGSLLTVILVVVCCICKRRRKTVQIQEEDRTDSALCKPATRKTKSKTEAVYENVPKK</sequence>
<evidence type="ECO:0000256" key="1">
    <source>
        <dbReference type="SAM" id="Phobius"/>
    </source>
</evidence>
<dbReference type="PANTHER" id="PTHR21063">
    <property type="entry name" value="LFA-3"/>
    <property type="match status" value="1"/>
</dbReference>
<name>A0AA88TTY8_9TELE</name>
<feature type="transmembrane region" description="Helical" evidence="1">
    <location>
        <begin position="92"/>
        <end position="115"/>
    </location>
</feature>
<reference evidence="2" key="1">
    <citation type="submission" date="2023-08" db="EMBL/GenBank/DDBJ databases">
        <title>Chromosome-level Genome Assembly of mud carp (Cirrhinus molitorella).</title>
        <authorList>
            <person name="Liu H."/>
        </authorList>
    </citation>
    <scope>NUCLEOTIDE SEQUENCE</scope>
    <source>
        <strain evidence="2">Prfri</strain>
        <tissue evidence="2">Muscle</tissue>
    </source>
</reference>
<accession>A0AA88TTY8</accession>
<proteinExistence type="predicted"/>
<comment type="caution">
    <text evidence="2">The sequence shown here is derived from an EMBL/GenBank/DDBJ whole genome shotgun (WGS) entry which is preliminary data.</text>
</comment>